<protein>
    <submittedName>
        <fullName evidence="1">Uncharacterized protein</fullName>
    </submittedName>
</protein>
<dbReference type="AlphaFoldDB" id="A0AAP3K159"/>
<organism evidence="1 2">
    <name type="scientific">Phocaeicola vulgatus</name>
    <name type="common">Bacteroides vulgatus</name>
    <dbReference type="NCBI Taxonomy" id="821"/>
    <lineage>
        <taxon>Bacteria</taxon>
        <taxon>Pseudomonadati</taxon>
        <taxon>Bacteroidota</taxon>
        <taxon>Bacteroidia</taxon>
        <taxon>Bacteroidales</taxon>
        <taxon>Bacteroidaceae</taxon>
        <taxon>Phocaeicola</taxon>
    </lineage>
</organism>
<dbReference type="EMBL" id="JAQKEI010000016">
    <property type="protein sequence ID" value="MDB0852467.1"/>
    <property type="molecule type" value="Genomic_DNA"/>
</dbReference>
<evidence type="ECO:0000313" key="2">
    <source>
        <dbReference type="Proteomes" id="UP001210999"/>
    </source>
</evidence>
<accession>A0AAP3K159</accession>
<comment type="caution">
    <text evidence="1">The sequence shown here is derived from an EMBL/GenBank/DDBJ whole genome shotgun (WGS) entry which is preliminary data.</text>
</comment>
<dbReference type="Proteomes" id="UP001210999">
    <property type="component" value="Unassembled WGS sequence"/>
</dbReference>
<evidence type="ECO:0000313" key="1">
    <source>
        <dbReference type="EMBL" id="MDB0852467.1"/>
    </source>
</evidence>
<name>A0AAP3K159_PHOVU</name>
<sequence>MCRKSLCHKRQPNSSGTFFYAVRTTTVSGFYRESKKGHNRHSYNFRPKHFDSVKFNPTRHFVKEVYRKGEKELEHADPTYGFKTSSSKHTQEERFGMLMEYLREYTFITR</sequence>
<gene>
    <name evidence="1" type="ORF">PL594_13260</name>
</gene>
<reference evidence="1" key="1">
    <citation type="submission" date="2023-01" db="EMBL/GenBank/DDBJ databases">
        <title>Human gut microbiome strain richness.</title>
        <authorList>
            <person name="Chen-Liaw A."/>
        </authorList>
    </citation>
    <scope>NUCLEOTIDE SEQUENCE</scope>
    <source>
        <strain evidence="1">H9_m1001271B151109d0_201107</strain>
    </source>
</reference>
<dbReference type="RefSeq" id="WP_228683763.1">
    <property type="nucleotide sequence ID" value="NZ_CAXKYE010000036.1"/>
</dbReference>
<proteinExistence type="predicted"/>